<protein>
    <submittedName>
        <fullName evidence="8">Sigma-54-dependent Fis family transcriptional regulator</fullName>
    </submittedName>
</protein>
<keyword evidence="1" id="KW-0547">Nucleotide-binding</keyword>
<keyword evidence="4" id="KW-0804">Transcription</keyword>
<evidence type="ECO:0000313" key="9">
    <source>
        <dbReference type="Proteomes" id="UP000593966"/>
    </source>
</evidence>
<dbReference type="SUPFAM" id="SSF52172">
    <property type="entry name" value="CheY-like"/>
    <property type="match status" value="1"/>
</dbReference>
<dbReference type="Pfam" id="PF25601">
    <property type="entry name" value="AAA_lid_14"/>
    <property type="match status" value="1"/>
</dbReference>
<dbReference type="CDD" id="cd00009">
    <property type="entry name" value="AAA"/>
    <property type="match status" value="1"/>
</dbReference>
<evidence type="ECO:0000256" key="2">
    <source>
        <dbReference type="ARBA" id="ARBA00022840"/>
    </source>
</evidence>
<dbReference type="Gene3D" id="3.40.50.300">
    <property type="entry name" value="P-loop containing nucleotide triphosphate hydrolases"/>
    <property type="match status" value="1"/>
</dbReference>
<dbReference type="Pfam" id="PF02954">
    <property type="entry name" value="HTH_8"/>
    <property type="match status" value="1"/>
</dbReference>
<dbReference type="SMART" id="SM00382">
    <property type="entry name" value="AAA"/>
    <property type="match status" value="1"/>
</dbReference>
<sequence length="469" mass="53185">MTTRQPLVLLVDDEHDLCVLMQMTLARMGIKTHIAHHLQQAKLFFSEHNYNACITDLNLPDGSGLELVKHVTQHYPKVPIAVLTAYGNMEIAIASLKAGAFDFVNKPINQQHLHQLLTKALHVPLIDYSEENLQLEHQLLIGESKPMLKLKETLKKVARSQAPVFISGESGTGKEVVANLIHKLSNRSDSPFVVINCGAISEELIDRELFGYVSHSFAGATQDKLGLIQSANGGCLFLDEIAELSLNTQTKLLRALQEKKIRPLGSEQEIDVDFRIISATNQNLEERVQQGKFRQDLFFRIHVMDLHLAPLRERGKDILILAEHFIHNICLEWDIANKELSEEGKRFLQSQPFLGNVRELRNMIERAITLSDGHLICIEHLQYSQKRNFNVEKSDTGISYENSTNSQEASGKIPTEGLEQYLEKVEKEVLLNALNQTHWNRTLAAKKLGMTFRSLRYRLKKFGLDSDDD</sequence>
<evidence type="ECO:0000259" key="7">
    <source>
        <dbReference type="PROSITE" id="PS50110"/>
    </source>
</evidence>
<feature type="domain" description="Sigma-54 factor interaction" evidence="6">
    <location>
        <begin position="140"/>
        <end position="369"/>
    </location>
</feature>
<dbReference type="PROSITE" id="PS00675">
    <property type="entry name" value="SIGMA54_INTERACT_1"/>
    <property type="match status" value="1"/>
</dbReference>
<dbReference type="GO" id="GO:0006355">
    <property type="term" value="P:regulation of DNA-templated transcription"/>
    <property type="evidence" value="ECO:0007669"/>
    <property type="project" value="InterPro"/>
</dbReference>
<feature type="modified residue" description="4-aspartylphosphate" evidence="5">
    <location>
        <position position="56"/>
    </location>
</feature>
<dbReference type="SUPFAM" id="SSF52540">
    <property type="entry name" value="P-loop containing nucleoside triphosphate hydrolases"/>
    <property type="match status" value="1"/>
</dbReference>
<dbReference type="FunFam" id="3.40.50.300:FF:000006">
    <property type="entry name" value="DNA-binding transcriptional regulator NtrC"/>
    <property type="match status" value="1"/>
</dbReference>
<proteinExistence type="predicted"/>
<dbReference type="GO" id="GO:0005524">
    <property type="term" value="F:ATP binding"/>
    <property type="evidence" value="ECO:0007669"/>
    <property type="project" value="UniProtKB-KW"/>
</dbReference>
<dbReference type="InterPro" id="IPR058031">
    <property type="entry name" value="AAA_lid_NorR"/>
</dbReference>
<dbReference type="InterPro" id="IPR002078">
    <property type="entry name" value="Sigma_54_int"/>
</dbReference>
<dbReference type="Pfam" id="PF00072">
    <property type="entry name" value="Response_reg"/>
    <property type="match status" value="1"/>
</dbReference>
<gene>
    <name evidence="8" type="ORF">G0028_01845</name>
</gene>
<dbReference type="GO" id="GO:0000160">
    <property type="term" value="P:phosphorelay signal transduction system"/>
    <property type="evidence" value="ECO:0007669"/>
    <property type="project" value="InterPro"/>
</dbReference>
<reference evidence="8 9" key="1">
    <citation type="submission" date="2020-02" db="EMBL/GenBank/DDBJ databases">
        <title>Tigecycline-resistant Acinetobacter species from pigs and migratory birds.</title>
        <authorList>
            <person name="Chen C."/>
            <person name="Sun J."/>
            <person name="Liao X.-P."/>
            <person name="Liu Y.-H."/>
        </authorList>
    </citation>
    <scope>NUCLEOTIDE SEQUENCE [LARGE SCALE GENOMIC DNA]</scope>
    <source>
        <strain evidence="8 9">YH12207_T</strain>
    </source>
</reference>
<dbReference type="PANTHER" id="PTHR32071:SF100">
    <property type="entry name" value="RESPONSE REGULATOR PROTEIN PILR"/>
    <property type="match status" value="1"/>
</dbReference>
<dbReference type="PANTHER" id="PTHR32071">
    <property type="entry name" value="TRANSCRIPTIONAL REGULATORY PROTEIN"/>
    <property type="match status" value="1"/>
</dbReference>
<organism evidence="8 9">
    <name type="scientific">Acinetobacter piscicola</name>
    <dbReference type="NCBI Taxonomy" id="2006115"/>
    <lineage>
        <taxon>Bacteria</taxon>
        <taxon>Pseudomonadati</taxon>
        <taxon>Pseudomonadota</taxon>
        <taxon>Gammaproteobacteria</taxon>
        <taxon>Moraxellales</taxon>
        <taxon>Moraxellaceae</taxon>
        <taxon>Acinetobacter</taxon>
    </lineage>
</organism>
<dbReference type="GO" id="GO:0043565">
    <property type="term" value="F:sequence-specific DNA binding"/>
    <property type="evidence" value="ECO:0007669"/>
    <property type="project" value="InterPro"/>
</dbReference>
<keyword evidence="3" id="KW-0805">Transcription regulation</keyword>
<dbReference type="AlphaFoldDB" id="A0A7S6VTR2"/>
<evidence type="ECO:0000256" key="3">
    <source>
        <dbReference type="ARBA" id="ARBA00023015"/>
    </source>
</evidence>
<dbReference type="SUPFAM" id="SSF46689">
    <property type="entry name" value="Homeodomain-like"/>
    <property type="match status" value="1"/>
</dbReference>
<dbReference type="PROSITE" id="PS50045">
    <property type="entry name" value="SIGMA54_INTERACT_4"/>
    <property type="match status" value="1"/>
</dbReference>
<dbReference type="InterPro" id="IPR025662">
    <property type="entry name" value="Sigma_54_int_dom_ATP-bd_1"/>
</dbReference>
<dbReference type="PROSITE" id="PS50110">
    <property type="entry name" value="RESPONSE_REGULATORY"/>
    <property type="match status" value="1"/>
</dbReference>
<dbReference type="EMBL" id="CP048659">
    <property type="protein sequence ID" value="QOW44744.1"/>
    <property type="molecule type" value="Genomic_DNA"/>
</dbReference>
<evidence type="ECO:0000256" key="1">
    <source>
        <dbReference type="ARBA" id="ARBA00022741"/>
    </source>
</evidence>
<evidence type="ECO:0000313" key="8">
    <source>
        <dbReference type="EMBL" id="QOW44744.1"/>
    </source>
</evidence>
<keyword evidence="5" id="KW-0597">Phosphoprotein</keyword>
<feature type="domain" description="Response regulatory" evidence="7">
    <location>
        <begin position="7"/>
        <end position="121"/>
    </location>
</feature>
<dbReference type="RefSeq" id="WP_180044937.1">
    <property type="nucleotide sequence ID" value="NZ_CP048659.1"/>
</dbReference>
<evidence type="ECO:0000256" key="5">
    <source>
        <dbReference type="PROSITE-ProRule" id="PRU00169"/>
    </source>
</evidence>
<dbReference type="Gene3D" id="1.10.10.60">
    <property type="entry name" value="Homeodomain-like"/>
    <property type="match status" value="1"/>
</dbReference>
<dbReference type="InterPro" id="IPR002197">
    <property type="entry name" value="HTH_Fis"/>
</dbReference>
<keyword evidence="9" id="KW-1185">Reference proteome</keyword>
<dbReference type="SMART" id="SM00448">
    <property type="entry name" value="REC"/>
    <property type="match status" value="1"/>
</dbReference>
<keyword evidence="2" id="KW-0067">ATP-binding</keyword>
<dbReference type="InterPro" id="IPR001789">
    <property type="entry name" value="Sig_transdc_resp-reg_receiver"/>
</dbReference>
<evidence type="ECO:0000259" key="6">
    <source>
        <dbReference type="PROSITE" id="PS50045"/>
    </source>
</evidence>
<accession>A0A7S6VTR2</accession>
<dbReference type="InterPro" id="IPR003593">
    <property type="entry name" value="AAA+_ATPase"/>
</dbReference>
<dbReference type="Gene3D" id="1.10.8.60">
    <property type="match status" value="1"/>
</dbReference>
<name>A0A7S6VTR2_9GAMM</name>
<dbReference type="InterPro" id="IPR011006">
    <property type="entry name" value="CheY-like_superfamily"/>
</dbReference>
<dbReference type="InterPro" id="IPR009057">
    <property type="entry name" value="Homeodomain-like_sf"/>
</dbReference>
<dbReference type="InterPro" id="IPR027417">
    <property type="entry name" value="P-loop_NTPase"/>
</dbReference>
<dbReference type="PRINTS" id="PR01590">
    <property type="entry name" value="HTHFIS"/>
</dbReference>
<dbReference type="Proteomes" id="UP000593966">
    <property type="component" value="Chromosome"/>
</dbReference>
<dbReference type="Gene3D" id="3.40.50.2300">
    <property type="match status" value="1"/>
</dbReference>
<evidence type="ECO:0000256" key="4">
    <source>
        <dbReference type="ARBA" id="ARBA00023163"/>
    </source>
</evidence>
<dbReference type="Pfam" id="PF00158">
    <property type="entry name" value="Sigma54_activat"/>
    <property type="match status" value="1"/>
</dbReference>